<dbReference type="InterPro" id="IPR000014">
    <property type="entry name" value="PAS"/>
</dbReference>
<dbReference type="PANTHER" id="PTHR44757">
    <property type="entry name" value="DIGUANYLATE CYCLASE DGCP"/>
    <property type="match status" value="1"/>
</dbReference>
<dbReference type="PANTHER" id="PTHR44757:SF2">
    <property type="entry name" value="BIOFILM ARCHITECTURE MAINTENANCE PROTEIN MBAA"/>
    <property type="match status" value="1"/>
</dbReference>
<name>A0A8J3FLS5_9ACTN</name>
<feature type="transmembrane region" description="Helical" evidence="1">
    <location>
        <begin position="311"/>
        <end position="331"/>
    </location>
</feature>
<keyword evidence="1" id="KW-1133">Transmembrane helix</keyword>
<dbReference type="InterPro" id="IPR043128">
    <property type="entry name" value="Rev_trsase/Diguanyl_cyclase"/>
</dbReference>
<dbReference type="NCBIfam" id="TIGR00254">
    <property type="entry name" value="GGDEF"/>
    <property type="match status" value="1"/>
</dbReference>
<feature type="transmembrane region" description="Helical" evidence="1">
    <location>
        <begin position="171"/>
        <end position="191"/>
    </location>
</feature>
<dbReference type="InterPro" id="IPR035965">
    <property type="entry name" value="PAS-like_dom_sf"/>
</dbReference>
<feature type="transmembrane region" description="Helical" evidence="1">
    <location>
        <begin position="236"/>
        <end position="256"/>
    </location>
</feature>
<proteinExistence type="predicted"/>
<evidence type="ECO:0000259" key="3">
    <source>
        <dbReference type="PROSITE" id="PS50887"/>
    </source>
</evidence>
<dbReference type="AlphaFoldDB" id="A0A8J3FLS5"/>
<feature type="domain" description="PAS" evidence="2">
    <location>
        <begin position="346"/>
        <end position="416"/>
    </location>
</feature>
<feature type="transmembrane region" description="Helical" evidence="1">
    <location>
        <begin position="144"/>
        <end position="165"/>
    </location>
</feature>
<dbReference type="CDD" id="cd00130">
    <property type="entry name" value="PAS"/>
    <property type="match status" value="1"/>
</dbReference>
<feature type="transmembrane region" description="Helical" evidence="1">
    <location>
        <begin position="203"/>
        <end position="224"/>
    </location>
</feature>
<keyword evidence="1" id="KW-0472">Membrane</keyword>
<dbReference type="NCBIfam" id="TIGR00229">
    <property type="entry name" value="sensory_box"/>
    <property type="match status" value="1"/>
</dbReference>
<dbReference type="SMART" id="SM00091">
    <property type="entry name" value="PAS"/>
    <property type="match status" value="1"/>
</dbReference>
<dbReference type="Pfam" id="PF08447">
    <property type="entry name" value="PAS_3"/>
    <property type="match status" value="1"/>
</dbReference>
<feature type="transmembrane region" description="Helical" evidence="1">
    <location>
        <begin position="79"/>
        <end position="100"/>
    </location>
</feature>
<evidence type="ECO:0000313" key="5">
    <source>
        <dbReference type="Proteomes" id="UP000662200"/>
    </source>
</evidence>
<reference evidence="4" key="1">
    <citation type="journal article" date="2014" name="Int. J. Syst. Evol. Microbiol.">
        <title>Complete genome sequence of Corynebacterium casei LMG S-19264T (=DSM 44701T), isolated from a smear-ripened cheese.</title>
        <authorList>
            <consortium name="US DOE Joint Genome Institute (JGI-PGF)"/>
            <person name="Walter F."/>
            <person name="Albersmeier A."/>
            <person name="Kalinowski J."/>
            <person name="Ruckert C."/>
        </authorList>
    </citation>
    <scope>NUCLEOTIDE SEQUENCE</scope>
    <source>
        <strain evidence="4">JCM 3091</strain>
    </source>
</reference>
<dbReference type="PROSITE" id="PS50112">
    <property type="entry name" value="PAS"/>
    <property type="match status" value="1"/>
</dbReference>
<dbReference type="Proteomes" id="UP000662200">
    <property type="component" value="Unassembled WGS sequence"/>
</dbReference>
<dbReference type="SMART" id="SM00267">
    <property type="entry name" value="GGDEF"/>
    <property type="match status" value="1"/>
</dbReference>
<accession>A0A8J3FLS5</accession>
<feature type="transmembrane region" description="Helical" evidence="1">
    <location>
        <begin position="277"/>
        <end position="299"/>
    </location>
</feature>
<dbReference type="FunFam" id="3.30.70.270:FF:000001">
    <property type="entry name" value="Diguanylate cyclase domain protein"/>
    <property type="match status" value="1"/>
</dbReference>
<feature type="transmembrane region" description="Helical" evidence="1">
    <location>
        <begin position="112"/>
        <end position="132"/>
    </location>
</feature>
<feature type="transmembrane region" description="Helical" evidence="1">
    <location>
        <begin position="48"/>
        <end position="67"/>
    </location>
</feature>
<dbReference type="PROSITE" id="PS50887">
    <property type="entry name" value="GGDEF"/>
    <property type="match status" value="1"/>
</dbReference>
<sequence>MSRAEPQPSAEAPRPGGGLLVVGLPVATAALAAYFGSGWGGAAARLQVFWAAMLLLDVVLVAVSVGVARSLPAGPARAFWRALSFASAVFMVGDVGSAFAGLRYLEWPQGLAILQAVGLSSGLLTVLVTMLRHPVRWRSGRARLAFWLDTGTVSVGAAAFSWFLVVRPGSSWSQIALALVTAAVFVLTTFAGARLAVSDDPPVVWPAAVLLVTSVGVISVANLTLPIPDLANADVYGLRMLVWLLPALLGVAGVLVQRRTGWSVRRAARGRWRRRSYSLLPYLTLAAVFGLLLVSLPQLLNASGRGVNAQAVGVLSAVLLSVALVVARQLVAFTDNDRLLAQLGRQEQRMSALLEHSSDITTITGADLRVTYVSPAAERILGYRAGALHGRSAATFLHPQDRAQVEAPMRALLATPGRSHTHQARYRHADGTWRWLEVITTNLIDAPHVGGLISNSREVTAARELQQLLQHQASHDPLTQLANRSLFGERLEEALAPRPAPAAQAPGAAVLAIDLDDFKGINDTLGHHAGDAALVGLAERLRSCLRTSDTAARLGGDEFAVLLPGADAAEAVRVADRVLHALREPVPVDGHPLHLRVSIGVAGSAGPDPDEVLRAADAAMYRAKQAGKSRYVVHRAEAAAVGPDRRA</sequence>
<dbReference type="RefSeq" id="WP_189115234.1">
    <property type="nucleotide sequence ID" value="NZ_BMQC01000013.1"/>
</dbReference>
<evidence type="ECO:0000259" key="2">
    <source>
        <dbReference type="PROSITE" id="PS50112"/>
    </source>
</evidence>
<dbReference type="SUPFAM" id="SSF55785">
    <property type="entry name" value="PYP-like sensor domain (PAS domain)"/>
    <property type="match status" value="1"/>
</dbReference>
<organism evidence="4 5">
    <name type="scientific">Pilimelia terevasa</name>
    <dbReference type="NCBI Taxonomy" id="53372"/>
    <lineage>
        <taxon>Bacteria</taxon>
        <taxon>Bacillati</taxon>
        <taxon>Actinomycetota</taxon>
        <taxon>Actinomycetes</taxon>
        <taxon>Micromonosporales</taxon>
        <taxon>Micromonosporaceae</taxon>
        <taxon>Pilimelia</taxon>
    </lineage>
</organism>
<dbReference type="EMBL" id="BMQC01000013">
    <property type="protein sequence ID" value="GGK37492.1"/>
    <property type="molecule type" value="Genomic_DNA"/>
</dbReference>
<feature type="domain" description="GGDEF" evidence="3">
    <location>
        <begin position="506"/>
        <end position="636"/>
    </location>
</feature>
<evidence type="ECO:0008006" key="6">
    <source>
        <dbReference type="Google" id="ProtNLM"/>
    </source>
</evidence>
<protein>
    <recommendedName>
        <fullName evidence="6">Diguanylate cyclase</fullName>
    </recommendedName>
</protein>
<dbReference type="Pfam" id="PF00990">
    <property type="entry name" value="GGDEF"/>
    <property type="match status" value="1"/>
</dbReference>
<dbReference type="CDD" id="cd01949">
    <property type="entry name" value="GGDEF"/>
    <property type="match status" value="1"/>
</dbReference>
<dbReference type="InterPro" id="IPR000160">
    <property type="entry name" value="GGDEF_dom"/>
</dbReference>
<dbReference type="InterPro" id="IPR029787">
    <property type="entry name" value="Nucleotide_cyclase"/>
</dbReference>
<evidence type="ECO:0000256" key="1">
    <source>
        <dbReference type="SAM" id="Phobius"/>
    </source>
</evidence>
<keyword evidence="5" id="KW-1185">Reference proteome</keyword>
<dbReference type="InterPro" id="IPR052155">
    <property type="entry name" value="Biofilm_reg_signaling"/>
</dbReference>
<dbReference type="InterPro" id="IPR013655">
    <property type="entry name" value="PAS_fold_3"/>
</dbReference>
<dbReference type="Gene3D" id="3.30.70.270">
    <property type="match status" value="1"/>
</dbReference>
<dbReference type="SUPFAM" id="SSF55073">
    <property type="entry name" value="Nucleotide cyclase"/>
    <property type="match status" value="1"/>
</dbReference>
<dbReference type="Gene3D" id="3.30.450.20">
    <property type="entry name" value="PAS domain"/>
    <property type="match status" value="1"/>
</dbReference>
<keyword evidence="1" id="KW-0812">Transmembrane</keyword>
<comment type="caution">
    <text evidence="4">The sequence shown here is derived from an EMBL/GenBank/DDBJ whole genome shotgun (WGS) entry which is preliminary data.</text>
</comment>
<gene>
    <name evidence="4" type="ORF">GCM10010124_32870</name>
</gene>
<feature type="transmembrane region" description="Helical" evidence="1">
    <location>
        <begin position="16"/>
        <end position="36"/>
    </location>
</feature>
<reference evidence="4" key="2">
    <citation type="submission" date="2020-09" db="EMBL/GenBank/DDBJ databases">
        <authorList>
            <person name="Sun Q."/>
            <person name="Ohkuma M."/>
        </authorList>
    </citation>
    <scope>NUCLEOTIDE SEQUENCE</scope>
    <source>
        <strain evidence="4">JCM 3091</strain>
    </source>
</reference>
<evidence type="ECO:0000313" key="4">
    <source>
        <dbReference type="EMBL" id="GGK37492.1"/>
    </source>
</evidence>